<organism evidence="7 8">
    <name type="scientific">Dibothriocephalus latus</name>
    <name type="common">Fish tapeworm</name>
    <name type="synonym">Diphyllobothrium latum</name>
    <dbReference type="NCBI Taxonomy" id="60516"/>
    <lineage>
        <taxon>Eukaryota</taxon>
        <taxon>Metazoa</taxon>
        <taxon>Spiralia</taxon>
        <taxon>Lophotrochozoa</taxon>
        <taxon>Platyhelminthes</taxon>
        <taxon>Cestoda</taxon>
        <taxon>Eucestoda</taxon>
        <taxon>Diphyllobothriidea</taxon>
        <taxon>Diphyllobothriidae</taxon>
        <taxon>Dibothriocephalus</taxon>
    </lineage>
</organism>
<dbReference type="InterPro" id="IPR019397">
    <property type="entry name" value="Uncharacterised_TMEM39"/>
</dbReference>
<dbReference type="Proteomes" id="UP000281553">
    <property type="component" value="Unassembled WGS sequence"/>
</dbReference>
<comment type="similarity">
    <text evidence="2">Belongs to the TMEM39 family.</text>
</comment>
<keyword evidence="3 6" id="KW-0812">Transmembrane</keyword>
<dbReference type="EMBL" id="UYRU01106411">
    <property type="protein sequence ID" value="VDN43005.1"/>
    <property type="molecule type" value="Genomic_DNA"/>
</dbReference>
<evidence type="ECO:0000256" key="5">
    <source>
        <dbReference type="ARBA" id="ARBA00023136"/>
    </source>
</evidence>
<accession>A0A3P7NJT2</accession>
<evidence type="ECO:0000256" key="1">
    <source>
        <dbReference type="ARBA" id="ARBA00004141"/>
    </source>
</evidence>
<name>A0A3P7NJT2_DIBLA</name>
<protein>
    <submittedName>
        <fullName evidence="7">Uncharacterized protein</fullName>
    </submittedName>
</protein>
<reference evidence="7 8" key="1">
    <citation type="submission" date="2018-11" db="EMBL/GenBank/DDBJ databases">
        <authorList>
            <consortium name="Pathogen Informatics"/>
        </authorList>
    </citation>
    <scope>NUCLEOTIDE SEQUENCE [LARGE SCALE GENOMIC DNA]</scope>
</reference>
<keyword evidence="5 6" id="KW-0472">Membrane</keyword>
<evidence type="ECO:0000256" key="6">
    <source>
        <dbReference type="SAM" id="Phobius"/>
    </source>
</evidence>
<dbReference type="GO" id="GO:0016020">
    <property type="term" value="C:membrane"/>
    <property type="evidence" value="ECO:0007669"/>
    <property type="project" value="UniProtKB-SubCell"/>
</dbReference>
<dbReference type="AlphaFoldDB" id="A0A3P7NJT2"/>
<proteinExistence type="inferred from homology"/>
<feature type="non-terminal residue" evidence="7">
    <location>
        <position position="73"/>
    </location>
</feature>
<comment type="subcellular location">
    <subcellularLocation>
        <location evidence="1">Membrane</location>
        <topology evidence="1">Multi-pass membrane protein</topology>
    </subcellularLocation>
</comment>
<evidence type="ECO:0000313" key="7">
    <source>
        <dbReference type="EMBL" id="VDN43005.1"/>
    </source>
</evidence>
<evidence type="ECO:0000256" key="3">
    <source>
        <dbReference type="ARBA" id="ARBA00022692"/>
    </source>
</evidence>
<evidence type="ECO:0000256" key="4">
    <source>
        <dbReference type="ARBA" id="ARBA00022989"/>
    </source>
</evidence>
<evidence type="ECO:0000313" key="8">
    <source>
        <dbReference type="Proteomes" id="UP000281553"/>
    </source>
</evidence>
<dbReference type="Pfam" id="PF10271">
    <property type="entry name" value="Tmp39"/>
    <property type="match status" value="1"/>
</dbReference>
<gene>
    <name evidence="7" type="ORF">DILT_LOCUS18964</name>
</gene>
<keyword evidence="4 6" id="KW-1133">Transmembrane helix</keyword>
<sequence>MIPNLLAALSLALVLCQLFSLEWVFEWYKLLALAAVCPFSLMNLYRLLRNRFLLRWVYESDASDYSSTAATSE</sequence>
<feature type="transmembrane region" description="Helical" evidence="6">
    <location>
        <begin position="30"/>
        <end position="48"/>
    </location>
</feature>
<keyword evidence="8" id="KW-1185">Reference proteome</keyword>
<evidence type="ECO:0000256" key="2">
    <source>
        <dbReference type="ARBA" id="ARBA00010737"/>
    </source>
</evidence>